<dbReference type="STRING" id="454.Lisr_1359"/>
<dbReference type="CDD" id="cd05233">
    <property type="entry name" value="SDR_c"/>
    <property type="match status" value="1"/>
</dbReference>
<evidence type="ECO:0000313" key="5">
    <source>
        <dbReference type="EMBL" id="QBR84053.1"/>
    </source>
</evidence>
<reference evidence="4 6" key="1">
    <citation type="submission" date="2015-11" db="EMBL/GenBank/DDBJ databases">
        <title>Genomic analysis of 38 Legionella species identifies large and diverse effector repertoires.</title>
        <authorList>
            <person name="Burstein D."/>
            <person name="Amaro F."/>
            <person name="Zusman T."/>
            <person name="Lifshitz Z."/>
            <person name="Cohen O."/>
            <person name="Gilbert J.A."/>
            <person name="Pupko T."/>
            <person name="Shuman H.A."/>
            <person name="Segal G."/>
        </authorList>
    </citation>
    <scope>NUCLEOTIDE SEQUENCE [LARGE SCALE GENOMIC DNA]</scope>
    <source>
        <strain evidence="4 6">Bercovier 4</strain>
    </source>
</reference>
<dbReference type="OrthoDB" id="9806974at2"/>
<evidence type="ECO:0000256" key="2">
    <source>
        <dbReference type="ARBA" id="ARBA00023002"/>
    </source>
</evidence>
<keyword evidence="2" id="KW-0560">Oxidoreductase</keyword>
<dbReference type="PRINTS" id="PR00081">
    <property type="entry name" value="GDHRDH"/>
</dbReference>
<evidence type="ECO:0000313" key="6">
    <source>
        <dbReference type="Proteomes" id="UP000054761"/>
    </source>
</evidence>
<dbReference type="GO" id="GO:0016020">
    <property type="term" value="C:membrane"/>
    <property type="evidence" value="ECO:0007669"/>
    <property type="project" value="TreeGrafter"/>
</dbReference>
<dbReference type="RefSeq" id="WP_058501712.1">
    <property type="nucleotide sequence ID" value="NZ_CP038254.1"/>
</dbReference>
<dbReference type="Gene3D" id="3.40.50.720">
    <property type="entry name" value="NAD(P)-binding Rossmann-like Domain"/>
    <property type="match status" value="1"/>
</dbReference>
<dbReference type="Proteomes" id="UP000295517">
    <property type="component" value="Chromosome"/>
</dbReference>
<dbReference type="InterPro" id="IPR036291">
    <property type="entry name" value="NAD(P)-bd_dom_sf"/>
</dbReference>
<dbReference type="EMBL" id="CP038254">
    <property type="protein sequence ID" value="QBR84053.1"/>
    <property type="molecule type" value="Genomic_DNA"/>
</dbReference>
<name>A0A0W0VUH2_9GAMM</name>
<dbReference type="Proteomes" id="UP000054761">
    <property type="component" value="Unassembled WGS sequence"/>
</dbReference>
<evidence type="ECO:0000256" key="3">
    <source>
        <dbReference type="RuleBase" id="RU000363"/>
    </source>
</evidence>
<accession>A0A0W0VUH2</accession>
<dbReference type="PRINTS" id="PR00080">
    <property type="entry name" value="SDRFAMILY"/>
</dbReference>
<evidence type="ECO:0000313" key="4">
    <source>
        <dbReference type="EMBL" id="KTD23678.1"/>
    </source>
</evidence>
<dbReference type="AlphaFoldDB" id="A0A0W0VUH2"/>
<dbReference type="EMBL" id="LNYH01000070">
    <property type="protein sequence ID" value="KTD23678.1"/>
    <property type="molecule type" value="Genomic_DNA"/>
</dbReference>
<proteinExistence type="inferred from homology"/>
<dbReference type="PATRIC" id="fig|454.4.peg.1466"/>
<dbReference type="InterPro" id="IPR002347">
    <property type="entry name" value="SDR_fam"/>
</dbReference>
<dbReference type="SUPFAM" id="SSF51735">
    <property type="entry name" value="NAD(P)-binding Rossmann-fold domains"/>
    <property type="match status" value="1"/>
</dbReference>
<organism evidence="4 6">
    <name type="scientific">Legionella israelensis</name>
    <dbReference type="NCBI Taxonomy" id="454"/>
    <lineage>
        <taxon>Bacteria</taxon>
        <taxon>Pseudomonadati</taxon>
        <taxon>Pseudomonadota</taxon>
        <taxon>Gammaproteobacteria</taxon>
        <taxon>Legionellales</taxon>
        <taxon>Legionellaceae</taxon>
        <taxon>Legionella</taxon>
    </lineage>
</organism>
<gene>
    <name evidence="5" type="ORF">E3983_06610</name>
    <name evidence="4" type="ORF">Lisr_1359</name>
</gene>
<reference evidence="5 7" key="2">
    <citation type="submission" date="2019-03" db="EMBL/GenBank/DDBJ databases">
        <title>Diverse conjugative elements silence natural transformation in Legionella species.</title>
        <authorList>
            <person name="Durieux I."/>
            <person name="Ginevra C."/>
            <person name="Attaiech L."/>
            <person name="Picq K."/>
            <person name="Juan P.A."/>
            <person name="Jarraud S."/>
            <person name="Charpentier X."/>
        </authorList>
    </citation>
    <scope>NUCLEOTIDE SEQUENCE [LARGE SCALE GENOMIC DNA]</scope>
    <source>
        <strain evidence="5 7">HL-0427-4011</strain>
    </source>
</reference>
<dbReference type="PANTHER" id="PTHR44196:SF1">
    <property type="entry name" value="DEHYDROGENASE_REDUCTASE SDR FAMILY MEMBER 7B"/>
    <property type="match status" value="1"/>
</dbReference>
<comment type="similarity">
    <text evidence="1 3">Belongs to the short-chain dehydrogenases/reductases (SDR) family.</text>
</comment>
<dbReference type="Pfam" id="PF00106">
    <property type="entry name" value="adh_short"/>
    <property type="match status" value="1"/>
</dbReference>
<dbReference type="PANTHER" id="PTHR44196">
    <property type="entry name" value="DEHYDROGENASE/REDUCTASE SDR FAMILY MEMBER 7B"/>
    <property type="match status" value="1"/>
</dbReference>
<evidence type="ECO:0000313" key="7">
    <source>
        <dbReference type="Proteomes" id="UP000295517"/>
    </source>
</evidence>
<evidence type="ECO:0000256" key="1">
    <source>
        <dbReference type="ARBA" id="ARBA00006484"/>
    </source>
</evidence>
<sequence>MEMDHQVVVITGAASGLGLAMARICLQKDMHVVMADNAITSLCDQVERLSRQYNTKVMGVVCDVTQAGSFKHLAKQTYERFKRIDWLINNAGISGHLAPIWELTNEHIRKVVDINLFGAINGIQAFLPLMFKQPHRGHIINMASIYGLCSGSNMSAYAISKHGVVALSEALYFDLKRLNKPVDVSVICPSFVNTPLLTNSAPLHEDKLHQLISSLIKHSRPAEEVAAYIIDEITRKTFYILPDKEIKHYCEQKTNAIITQSEPHIHNLEKLITSLSNRALTMD</sequence>
<protein>
    <submittedName>
        <fullName evidence="4">Oxidoreductase dehydrogenase, short chain</fullName>
    </submittedName>
    <submittedName>
        <fullName evidence="5">SDR family NAD(P)-dependent oxidoreductase</fullName>
    </submittedName>
</protein>
<dbReference type="GO" id="GO:0016491">
    <property type="term" value="F:oxidoreductase activity"/>
    <property type="evidence" value="ECO:0007669"/>
    <property type="project" value="UniProtKB-KW"/>
</dbReference>
<keyword evidence="6" id="KW-1185">Reference proteome</keyword>